<organism evidence="11 12">
    <name type="scientific">Chenopodium quinoa</name>
    <name type="common">Quinoa</name>
    <dbReference type="NCBI Taxonomy" id="63459"/>
    <lineage>
        <taxon>Eukaryota</taxon>
        <taxon>Viridiplantae</taxon>
        <taxon>Streptophyta</taxon>
        <taxon>Embryophyta</taxon>
        <taxon>Tracheophyta</taxon>
        <taxon>Spermatophyta</taxon>
        <taxon>Magnoliopsida</taxon>
        <taxon>eudicotyledons</taxon>
        <taxon>Gunneridae</taxon>
        <taxon>Pentapetalae</taxon>
        <taxon>Caryophyllales</taxon>
        <taxon>Chenopodiaceae</taxon>
        <taxon>Chenopodioideae</taxon>
        <taxon>Atripliceae</taxon>
        <taxon>Chenopodium</taxon>
    </lineage>
</organism>
<dbReference type="GO" id="GO:0010468">
    <property type="term" value="P:regulation of gene expression"/>
    <property type="evidence" value="ECO:0007669"/>
    <property type="project" value="TreeGrafter"/>
</dbReference>
<dbReference type="GO" id="GO:0008270">
    <property type="term" value="F:zinc ion binding"/>
    <property type="evidence" value="ECO:0007669"/>
    <property type="project" value="UniProtKB-KW"/>
</dbReference>
<keyword evidence="6" id="KW-0539">Nucleus</keyword>
<keyword evidence="5 7" id="KW-0175">Coiled coil</keyword>
<dbReference type="CDD" id="cd15612">
    <property type="entry name" value="PHD_OBE1_like"/>
    <property type="match status" value="2"/>
</dbReference>
<dbReference type="EnsemblPlants" id="AUR62011848-RA">
    <property type="protein sequence ID" value="AUR62011848-RA:cds"/>
    <property type="gene ID" value="AUR62011848"/>
</dbReference>
<name>A0A803LF92_CHEQI</name>
<evidence type="ECO:0000256" key="2">
    <source>
        <dbReference type="ARBA" id="ARBA00022723"/>
    </source>
</evidence>
<evidence type="ECO:0000313" key="11">
    <source>
        <dbReference type="EnsemblPlants" id="AUR62011848-RA:cds"/>
    </source>
</evidence>
<feature type="coiled-coil region" evidence="7">
    <location>
        <begin position="1334"/>
        <end position="1402"/>
    </location>
</feature>
<evidence type="ECO:0000256" key="8">
    <source>
        <dbReference type="SAM" id="MobiDB-lite"/>
    </source>
</evidence>
<reference evidence="11" key="2">
    <citation type="submission" date="2021-03" db="UniProtKB">
        <authorList>
            <consortium name="EnsemblPlants"/>
        </authorList>
    </citation>
    <scope>IDENTIFICATION</scope>
</reference>
<dbReference type="Proteomes" id="UP000596660">
    <property type="component" value="Unplaced"/>
</dbReference>
<proteinExistence type="predicted"/>
<evidence type="ECO:0000256" key="6">
    <source>
        <dbReference type="ARBA" id="ARBA00023242"/>
    </source>
</evidence>
<dbReference type="PANTHER" id="PTHR21736">
    <property type="entry name" value="VERNALIZATION-INSENSITIVE PROTEIN 3"/>
    <property type="match status" value="1"/>
</dbReference>
<comment type="subcellular location">
    <subcellularLocation>
        <location evidence="1">Nucleus</location>
    </subcellularLocation>
</comment>
<dbReference type="InterPro" id="IPR032535">
    <property type="entry name" value="Oberon_CC"/>
</dbReference>
<dbReference type="GO" id="GO:0010071">
    <property type="term" value="P:root meristem specification"/>
    <property type="evidence" value="ECO:0007669"/>
    <property type="project" value="TreeGrafter"/>
</dbReference>
<keyword evidence="2" id="KW-0479">Metal-binding</keyword>
<evidence type="ECO:0000256" key="3">
    <source>
        <dbReference type="ARBA" id="ARBA00022771"/>
    </source>
</evidence>
<evidence type="ECO:0000259" key="10">
    <source>
        <dbReference type="Pfam" id="PF16312"/>
    </source>
</evidence>
<feature type="region of interest" description="Disordered" evidence="8">
    <location>
        <begin position="52"/>
        <end position="72"/>
    </location>
</feature>
<dbReference type="GO" id="GO:0005634">
    <property type="term" value="C:nucleus"/>
    <property type="evidence" value="ECO:0007669"/>
    <property type="project" value="UniProtKB-SubCell"/>
</dbReference>
<evidence type="ECO:0000256" key="7">
    <source>
        <dbReference type="SAM" id="Coils"/>
    </source>
</evidence>
<feature type="coiled-coil region" evidence="7">
    <location>
        <begin position="624"/>
        <end position="692"/>
    </location>
</feature>
<evidence type="ECO:0000313" key="12">
    <source>
        <dbReference type="Proteomes" id="UP000596660"/>
    </source>
</evidence>
<feature type="domain" description="Oberon-like PHD finger" evidence="9">
    <location>
        <begin position="1070"/>
        <end position="1194"/>
    </location>
</feature>
<evidence type="ECO:0008006" key="13">
    <source>
        <dbReference type="Google" id="ProtNLM"/>
    </source>
</evidence>
<sequence length="1432" mass="160388">MKGIFNHIFVCKTKSMPPWYCLALPGSTLGVLENSNQEEKWVERDFLQLSNSDGGTSKREAQEDVKREGDGWKKPKLETQTLDLSLALPDVSLSLSVSNAAPPICDAVVRPTPSASLSYSYSHPFSHNPSCSLTQNSTEYYENSVGSRRRDWNCGEGTNGSVHSRFKPIGDGVSLSNHGSGVAYTLLNRSRTLNRDPGNSLYRAAASDTSSFFPSELPAKPRTDLCSVDSMSKSMDQGLNNLEDMRGHKLSRGERIVRDVITEHTTVMSQLSRELPAEAIESAKEYLNCLMASPEKKDELVYLQNLLEKRSDLTMETLSKSDKLQLEILVAVKFGLNEFVSGKARLPTSELAEIFFFQRCRNINCKSSLPVDDCDCKICSTKKGFCSQCMCSVCHNYDCANNTCSWVGCDACSHWCHAACGAENNLIRPGPSLKGSSGKTEMQFYCLGCGHASEMFGFVKDVFIFCAKDWGIQTLIKELDCVRRIFKGSEDLKGKELYLKAAELLTRLERRAISPSDACQVIIHFFTTKSDKDDAADFAATGVGANELTASQGRRLDDVFPSSSAYLAQKSSFINCATMLQGLRSYDFHQSSPKPNLSSERQLAIELSGKLSNKDGFDSLESIIRLKETEARMFQNRADEARKEVNTYRQLVETKTEKLDVEYSEKLSKLCLQEAEERRRKRLEELRILENTHSDYYKMKIRMQAEISVLVERMEATKQLFTSSLVSKFVHVRDCLSGCACGYEEKWVERDFLQLSNSDGGTSKREAQEDGRRKGDGWKKPKLETQTLDLSLALPNVSLSLSASNAAPPNCDAAVRPMPSASLSYSYSHPFSHNPSCSLTHNSTEYYENSVGSCRRETDQIWNCGEGTNGSVHSRFKPIGDGVSLSNHGSGVAYTLLNRSRTLNRDPGNSLYRAAASDTSSFFPSELPAKPRTDLCAVDSMSKSMDQGLNNLEDMRGHKLSRGERIVRDVITEHTTVMSQLSRELPAEAIESAKEYLNCLMASPEKKDELVYLQNLLEKRSDLTMETLSKSDRLQSEILVAVKFGLNEFVSGKARLPTSELAEIFFFQRCRNVNCKSSLPVDDCDCKICSTKKGFCSQCMCSVCYNYDCANNTCSWVGCDACSHWCHAACGAENNLIRPGPSLKGSSGKTEMQFYCLGCGHASEMFGFVKDVFIFCAKDWGIQTLIKELDCVRRIFKGSEDLKGKELYLKAAELLTRLERRAISPSDACHVIIHFFKTKSDKEDTADFAATGIGANELTASQGRRRDDVVPSPSSNLAQKSSFINSATMLQGLRSYDFHQSSPKPNLSSERQLAIEWSGKLSNKDGFDSMESIIRLKETEARMFQNRADEARKEVDTYRQMVETKTVKLDEEYSEKLAKLCLQEVEERRRKRLEELRILENTHSDYYKMKIRMQAEISSLVERMEATKQLWV</sequence>
<protein>
    <recommendedName>
        <fullName evidence="13">Protein OBERON 3</fullName>
    </recommendedName>
</protein>
<feature type="compositionally biased region" description="Basic and acidic residues" evidence="8">
    <location>
        <begin position="56"/>
        <end position="72"/>
    </location>
</feature>
<keyword evidence="3" id="KW-0863">Zinc-finger</keyword>
<dbReference type="Pfam" id="PF16312">
    <property type="entry name" value="Oberon_cc"/>
    <property type="match status" value="2"/>
</dbReference>
<evidence type="ECO:0000256" key="1">
    <source>
        <dbReference type="ARBA" id="ARBA00004123"/>
    </source>
</evidence>
<keyword evidence="4" id="KW-0862">Zinc</keyword>
<evidence type="ECO:0000256" key="5">
    <source>
        <dbReference type="ARBA" id="ARBA00023054"/>
    </source>
</evidence>
<dbReference type="PRINTS" id="PR01544">
    <property type="entry name" value="ARATH130DUF"/>
</dbReference>
<feature type="region of interest" description="Disordered" evidence="8">
    <location>
        <begin position="758"/>
        <end position="780"/>
    </location>
</feature>
<dbReference type="InterPro" id="IPR004082">
    <property type="entry name" value="OBERON"/>
</dbReference>
<evidence type="ECO:0000259" key="9">
    <source>
        <dbReference type="Pfam" id="PF07227"/>
    </source>
</evidence>
<reference evidence="11" key="1">
    <citation type="journal article" date="2017" name="Nature">
        <title>The genome of Chenopodium quinoa.</title>
        <authorList>
            <person name="Jarvis D.E."/>
            <person name="Ho Y.S."/>
            <person name="Lightfoot D.J."/>
            <person name="Schmoeckel S.M."/>
            <person name="Li B."/>
            <person name="Borm T.J.A."/>
            <person name="Ohyanagi H."/>
            <person name="Mineta K."/>
            <person name="Michell C.T."/>
            <person name="Saber N."/>
            <person name="Kharbatia N.M."/>
            <person name="Rupper R.R."/>
            <person name="Sharp A.R."/>
            <person name="Dally N."/>
            <person name="Boughton B.A."/>
            <person name="Woo Y.H."/>
            <person name="Gao G."/>
            <person name="Schijlen E.G.W.M."/>
            <person name="Guo X."/>
            <person name="Momin A.A."/>
            <person name="Negrao S."/>
            <person name="Al-Babili S."/>
            <person name="Gehring C."/>
            <person name="Roessner U."/>
            <person name="Jung C."/>
            <person name="Murphy K."/>
            <person name="Arold S.T."/>
            <person name="Gojobori T."/>
            <person name="van der Linden C.G."/>
            <person name="van Loo E.N."/>
            <person name="Jellen E.N."/>
            <person name="Maughan P.J."/>
            <person name="Tester M."/>
        </authorList>
    </citation>
    <scope>NUCLEOTIDE SEQUENCE [LARGE SCALE GENOMIC DNA]</scope>
    <source>
        <strain evidence="11">cv. PI 614886</strain>
    </source>
</reference>
<feature type="domain" description="Oberon coiled-coil region" evidence="10">
    <location>
        <begin position="1318"/>
        <end position="1420"/>
    </location>
</feature>
<dbReference type="InterPro" id="IPR047578">
    <property type="entry name" value="OBE1-like_PHD"/>
</dbReference>
<dbReference type="Pfam" id="PF07227">
    <property type="entry name" value="PHD_Oberon"/>
    <property type="match status" value="2"/>
</dbReference>
<dbReference type="GO" id="GO:0010492">
    <property type="term" value="P:maintenance of shoot apical meristem identity"/>
    <property type="evidence" value="ECO:0007669"/>
    <property type="project" value="TreeGrafter"/>
</dbReference>
<dbReference type="Gramene" id="AUR62011848-RA">
    <property type="protein sequence ID" value="AUR62011848-RA:cds"/>
    <property type="gene ID" value="AUR62011848"/>
</dbReference>
<dbReference type="PANTHER" id="PTHR21736:SF38">
    <property type="entry name" value="PROTEIN OBERON 3"/>
    <property type="match status" value="1"/>
</dbReference>
<dbReference type="InterPro" id="IPR032881">
    <property type="entry name" value="Oberon-like_PHD"/>
</dbReference>
<evidence type="ECO:0000256" key="4">
    <source>
        <dbReference type="ARBA" id="ARBA00022833"/>
    </source>
</evidence>
<accession>A0A803LF92</accession>
<feature type="domain" description="Oberon-like PHD finger" evidence="9">
    <location>
        <begin position="360"/>
        <end position="484"/>
    </location>
</feature>
<dbReference type="GO" id="GO:0010078">
    <property type="term" value="P:maintenance of root meristem identity"/>
    <property type="evidence" value="ECO:0007669"/>
    <property type="project" value="TreeGrafter"/>
</dbReference>
<feature type="compositionally biased region" description="Basic and acidic residues" evidence="8">
    <location>
        <begin position="762"/>
        <end position="780"/>
    </location>
</feature>
<feature type="domain" description="Oberon coiled-coil region" evidence="10">
    <location>
        <begin position="596"/>
        <end position="710"/>
    </location>
</feature>
<keyword evidence="12" id="KW-1185">Reference proteome</keyword>